<dbReference type="Pfam" id="PF13191">
    <property type="entry name" value="AAA_16"/>
    <property type="match status" value="1"/>
</dbReference>
<reference evidence="5 6" key="1">
    <citation type="submission" date="2019-06" db="EMBL/GenBank/DDBJ databases">
        <title>Description of Kitasatospora acidophila sp. nov. isolated from pine grove soil, and reclassification of Streptomyces novaecaesareae to Kitasatospora novaeceasareae comb. nov.</title>
        <authorList>
            <person name="Kim M.J."/>
        </authorList>
    </citation>
    <scope>NUCLEOTIDE SEQUENCE [LARGE SCALE GENOMIC DNA]</scope>
    <source>
        <strain evidence="5 6">MMS16-CNU292</strain>
    </source>
</reference>
<dbReference type="PANTHER" id="PTHR16305:SF35">
    <property type="entry name" value="TRANSCRIPTIONAL ACTIVATOR DOMAIN"/>
    <property type="match status" value="1"/>
</dbReference>
<keyword evidence="6" id="KW-1185">Reference proteome</keyword>
<feature type="domain" description="Orc1-like AAA ATPase" evidence="4">
    <location>
        <begin position="23"/>
        <end position="80"/>
    </location>
</feature>
<evidence type="ECO:0000256" key="2">
    <source>
        <dbReference type="ARBA" id="ARBA00022840"/>
    </source>
</evidence>
<dbReference type="SUPFAM" id="SSF52540">
    <property type="entry name" value="P-loop containing nucleoside triphosphate hydrolases"/>
    <property type="match status" value="1"/>
</dbReference>
<proteinExistence type="predicted"/>
<name>A0A540W507_9ACTN</name>
<feature type="region of interest" description="Disordered" evidence="3">
    <location>
        <begin position="354"/>
        <end position="377"/>
    </location>
</feature>
<gene>
    <name evidence="5" type="ORF">E6W39_20165</name>
</gene>
<dbReference type="OrthoDB" id="5476461at2"/>
<dbReference type="EMBL" id="VIGB01000003">
    <property type="protein sequence ID" value="TQF04121.1"/>
    <property type="molecule type" value="Genomic_DNA"/>
</dbReference>
<protein>
    <submittedName>
        <fullName evidence="5">AAA family ATPase</fullName>
    </submittedName>
</protein>
<evidence type="ECO:0000313" key="5">
    <source>
        <dbReference type="EMBL" id="TQF04121.1"/>
    </source>
</evidence>
<sequence length="377" mass="39705">MAGRGAAGGGPYALAHWLPELGTPGDGRARLFGEVLALLEAAAAERGLVLVLEDLHWADPASGELLLFLLRNLSAPGILLLVTHRTTDLDDGHPTRVLLTALARLPRVRRVDPGPLGRADLAALAGNPLSEHELTELEHRSGGNPLFAAALLESPGARTPAPLRELLLTGVRELAAPTRSCLRAAAVLGEPVGSGLLERITGLAEAELEEALRPAVARGLLLVDEDGYAFRHALLRAAVAEELLPGERRRLHTACARALAADPTLVPPGQAAPALALHWHAAGDRAAAHAAAWTAARAARAGYAYEEELRLLERMLAYLAEDPGLDAGIDPADILRTATRAALDARAPRAVWSWPTPPWPPPPTPPSGRCSWSSAAC</sequence>
<dbReference type="InterPro" id="IPR027417">
    <property type="entry name" value="P-loop_NTPase"/>
</dbReference>
<dbReference type="InterPro" id="IPR041664">
    <property type="entry name" value="AAA_16"/>
</dbReference>
<evidence type="ECO:0000256" key="1">
    <source>
        <dbReference type="ARBA" id="ARBA00022741"/>
    </source>
</evidence>
<accession>A0A540W507</accession>
<evidence type="ECO:0000313" key="6">
    <source>
        <dbReference type="Proteomes" id="UP000319103"/>
    </source>
</evidence>
<dbReference type="Proteomes" id="UP000319103">
    <property type="component" value="Unassembled WGS sequence"/>
</dbReference>
<keyword evidence="2" id="KW-0067">ATP-binding</keyword>
<evidence type="ECO:0000259" key="4">
    <source>
        <dbReference type="Pfam" id="PF13191"/>
    </source>
</evidence>
<evidence type="ECO:0000256" key="3">
    <source>
        <dbReference type="SAM" id="MobiDB-lite"/>
    </source>
</evidence>
<dbReference type="AlphaFoldDB" id="A0A540W507"/>
<comment type="caution">
    <text evidence="5">The sequence shown here is derived from an EMBL/GenBank/DDBJ whole genome shotgun (WGS) entry which is preliminary data.</text>
</comment>
<organism evidence="5 6">
    <name type="scientific">Kitasatospora acidiphila</name>
    <dbReference type="NCBI Taxonomy" id="2567942"/>
    <lineage>
        <taxon>Bacteria</taxon>
        <taxon>Bacillati</taxon>
        <taxon>Actinomycetota</taxon>
        <taxon>Actinomycetes</taxon>
        <taxon>Kitasatosporales</taxon>
        <taxon>Streptomycetaceae</taxon>
        <taxon>Kitasatospora</taxon>
    </lineage>
</organism>
<dbReference type="GO" id="GO:0005737">
    <property type="term" value="C:cytoplasm"/>
    <property type="evidence" value="ECO:0007669"/>
    <property type="project" value="TreeGrafter"/>
</dbReference>
<dbReference type="GO" id="GO:0005524">
    <property type="term" value="F:ATP binding"/>
    <property type="evidence" value="ECO:0007669"/>
    <property type="project" value="UniProtKB-KW"/>
</dbReference>
<feature type="compositionally biased region" description="Pro residues" evidence="3">
    <location>
        <begin position="355"/>
        <end position="366"/>
    </location>
</feature>
<keyword evidence="1" id="KW-0547">Nucleotide-binding</keyword>
<dbReference type="PANTHER" id="PTHR16305">
    <property type="entry name" value="TESTICULAR SOLUBLE ADENYLYL CYCLASE"/>
    <property type="match status" value="1"/>
</dbReference>
<dbReference type="GO" id="GO:0004016">
    <property type="term" value="F:adenylate cyclase activity"/>
    <property type="evidence" value="ECO:0007669"/>
    <property type="project" value="TreeGrafter"/>
</dbReference>